<reference evidence="2" key="2">
    <citation type="submission" date="2025-08" db="UniProtKB">
        <authorList>
            <consortium name="Ensembl"/>
        </authorList>
    </citation>
    <scope>IDENTIFICATION</scope>
</reference>
<dbReference type="Proteomes" id="UP000472272">
    <property type="component" value="Chromosome 2"/>
</dbReference>
<reference evidence="2 3" key="1">
    <citation type="journal article" date="2019" name="Proc. Natl. Acad. Sci. U.S.A.">
        <title>Regulatory changes in pterin and carotenoid genes underlie balanced color polymorphisms in the wall lizard.</title>
        <authorList>
            <person name="Andrade P."/>
            <person name="Pinho C."/>
            <person name="Perez I de Lanuza G."/>
            <person name="Afonso S."/>
            <person name="Brejcha J."/>
            <person name="Rubin C.J."/>
            <person name="Wallerman O."/>
            <person name="Pereira P."/>
            <person name="Sabatino S.J."/>
            <person name="Bellati A."/>
            <person name="Pellitteri-Rosa D."/>
            <person name="Bosakova Z."/>
            <person name="Bunikis I."/>
            <person name="Carretero M.A."/>
            <person name="Feiner N."/>
            <person name="Marsik P."/>
            <person name="Pauperio F."/>
            <person name="Salvi D."/>
            <person name="Soler L."/>
            <person name="While G.M."/>
            <person name="Uller T."/>
            <person name="Font E."/>
            <person name="Andersson L."/>
            <person name="Carneiro M."/>
        </authorList>
    </citation>
    <scope>NUCLEOTIDE SEQUENCE</scope>
</reference>
<dbReference type="PANTHER" id="PTHR21223:SF4">
    <property type="entry name" value="CBY1-INTERACTING BAR DOMAIN-CONTAINING PROTEIN 1"/>
    <property type="match status" value="1"/>
</dbReference>
<keyword evidence="3" id="KW-1185">Reference proteome</keyword>
<reference evidence="2" key="3">
    <citation type="submission" date="2025-09" db="UniProtKB">
        <authorList>
            <consortium name="Ensembl"/>
        </authorList>
    </citation>
    <scope>IDENTIFICATION</scope>
</reference>
<dbReference type="Ensembl" id="ENSPMRT00000022274.1">
    <property type="protein sequence ID" value="ENSPMRP00000020976.1"/>
    <property type="gene ID" value="ENSPMRG00000013641.1"/>
</dbReference>
<dbReference type="OMA" id="WKALEIY"/>
<dbReference type="Pfam" id="PF06730">
    <property type="entry name" value="FAM92"/>
    <property type="match status" value="1"/>
</dbReference>
<dbReference type="GO" id="GO:0036064">
    <property type="term" value="C:ciliary basal body"/>
    <property type="evidence" value="ECO:0007669"/>
    <property type="project" value="TreeGrafter"/>
</dbReference>
<proteinExistence type="predicted"/>
<feature type="compositionally biased region" description="Acidic residues" evidence="1">
    <location>
        <begin position="94"/>
        <end position="111"/>
    </location>
</feature>
<sequence>LGARKTSKYLRGGLVSESSYWKALEIYTAANQTIQNIDENEDLEMFRSSLYQTEHQSRLDIVHASSESPLQRTCFIQTLSWNSSQQISRNPLKEEEEDEEYDNEDEYEDYH</sequence>
<dbReference type="AlphaFoldDB" id="A0A670J9K3"/>
<name>A0A670J9K3_PODMU</name>
<dbReference type="InterPro" id="IPR009602">
    <property type="entry name" value="CBAR/FAM92"/>
</dbReference>
<dbReference type="GO" id="GO:0035869">
    <property type="term" value="C:ciliary transition zone"/>
    <property type="evidence" value="ECO:0007669"/>
    <property type="project" value="TreeGrafter"/>
</dbReference>
<feature type="region of interest" description="Disordered" evidence="1">
    <location>
        <begin position="83"/>
        <end position="111"/>
    </location>
</feature>
<evidence type="ECO:0000313" key="2">
    <source>
        <dbReference type="Ensembl" id="ENSPMRP00000020976.1"/>
    </source>
</evidence>
<dbReference type="GO" id="GO:0060271">
    <property type="term" value="P:cilium assembly"/>
    <property type="evidence" value="ECO:0007669"/>
    <property type="project" value="TreeGrafter"/>
</dbReference>
<dbReference type="PANTHER" id="PTHR21223">
    <property type="entry name" value="CBY1-INTERACTING BAR DOMAIN-CONTAINING PROTEIN HOMOLOG"/>
    <property type="match status" value="1"/>
</dbReference>
<evidence type="ECO:0000313" key="3">
    <source>
        <dbReference type="Proteomes" id="UP000472272"/>
    </source>
</evidence>
<evidence type="ECO:0000256" key="1">
    <source>
        <dbReference type="SAM" id="MobiDB-lite"/>
    </source>
</evidence>
<organism evidence="2 3">
    <name type="scientific">Podarcis muralis</name>
    <name type="common">Wall lizard</name>
    <name type="synonym">Lacerta muralis</name>
    <dbReference type="NCBI Taxonomy" id="64176"/>
    <lineage>
        <taxon>Eukaryota</taxon>
        <taxon>Metazoa</taxon>
        <taxon>Chordata</taxon>
        <taxon>Craniata</taxon>
        <taxon>Vertebrata</taxon>
        <taxon>Euteleostomi</taxon>
        <taxon>Lepidosauria</taxon>
        <taxon>Squamata</taxon>
        <taxon>Bifurcata</taxon>
        <taxon>Unidentata</taxon>
        <taxon>Episquamata</taxon>
        <taxon>Laterata</taxon>
        <taxon>Lacertibaenia</taxon>
        <taxon>Lacertidae</taxon>
        <taxon>Podarcis</taxon>
    </lineage>
</organism>
<protein>
    <submittedName>
        <fullName evidence="2">Uncharacterized protein</fullName>
    </submittedName>
</protein>
<accession>A0A670J9K3</accession>